<sequence length="249" mass="26405">MVAEGEATKRHDALRSEERGESSRVDVTYDVSAPMHAAVNSTQEIQDTGTGDDSQLKDTRRSVFQRLNYASVVGNSVSGGASACKDPSACTSACKDPKVGIIVATGTDCMGEESGVHEKEGTGDENINMDDAQTTTTMPGDSILTAIDMEDLESPRVDESSMGNEHVSVKATRQRLDGECSRPLKQPEHNNPHISTPTRNQTLTVAAVAKALNGTKPICGILKTSNRFTILENGEGKASGVNSLNTVLP</sequence>
<name>A0ACB8XD36_ARCLA</name>
<comment type="caution">
    <text evidence="1">The sequence shown here is derived from an EMBL/GenBank/DDBJ whole genome shotgun (WGS) entry which is preliminary data.</text>
</comment>
<evidence type="ECO:0000313" key="2">
    <source>
        <dbReference type="Proteomes" id="UP001055879"/>
    </source>
</evidence>
<keyword evidence="2" id="KW-1185">Reference proteome</keyword>
<gene>
    <name evidence="1" type="ORF">L6452_43491</name>
</gene>
<dbReference type="Proteomes" id="UP001055879">
    <property type="component" value="Linkage Group LG18"/>
</dbReference>
<reference evidence="1 2" key="2">
    <citation type="journal article" date="2022" name="Mol. Ecol. Resour.">
        <title>The genomes of chicory, endive, great burdock and yacon provide insights into Asteraceae paleo-polyploidization history and plant inulin production.</title>
        <authorList>
            <person name="Fan W."/>
            <person name="Wang S."/>
            <person name="Wang H."/>
            <person name="Wang A."/>
            <person name="Jiang F."/>
            <person name="Liu H."/>
            <person name="Zhao H."/>
            <person name="Xu D."/>
            <person name="Zhang Y."/>
        </authorList>
    </citation>
    <scope>NUCLEOTIDE SEQUENCE [LARGE SCALE GENOMIC DNA]</scope>
    <source>
        <strain evidence="2">cv. Niubang</strain>
    </source>
</reference>
<dbReference type="EMBL" id="CM042064">
    <property type="protein sequence ID" value="KAI3664880.1"/>
    <property type="molecule type" value="Genomic_DNA"/>
</dbReference>
<evidence type="ECO:0000313" key="1">
    <source>
        <dbReference type="EMBL" id="KAI3664880.1"/>
    </source>
</evidence>
<organism evidence="1 2">
    <name type="scientific">Arctium lappa</name>
    <name type="common">Greater burdock</name>
    <name type="synonym">Lappa major</name>
    <dbReference type="NCBI Taxonomy" id="4217"/>
    <lineage>
        <taxon>Eukaryota</taxon>
        <taxon>Viridiplantae</taxon>
        <taxon>Streptophyta</taxon>
        <taxon>Embryophyta</taxon>
        <taxon>Tracheophyta</taxon>
        <taxon>Spermatophyta</taxon>
        <taxon>Magnoliopsida</taxon>
        <taxon>eudicotyledons</taxon>
        <taxon>Gunneridae</taxon>
        <taxon>Pentapetalae</taxon>
        <taxon>asterids</taxon>
        <taxon>campanulids</taxon>
        <taxon>Asterales</taxon>
        <taxon>Asteraceae</taxon>
        <taxon>Carduoideae</taxon>
        <taxon>Cardueae</taxon>
        <taxon>Arctiinae</taxon>
        <taxon>Arctium</taxon>
    </lineage>
</organism>
<accession>A0ACB8XD36</accession>
<proteinExistence type="predicted"/>
<reference evidence="2" key="1">
    <citation type="journal article" date="2022" name="Mol. Ecol. Resour.">
        <title>The genomes of chicory, endive, great burdock and yacon provide insights into Asteraceae palaeo-polyploidization history and plant inulin production.</title>
        <authorList>
            <person name="Fan W."/>
            <person name="Wang S."/>
            <person name="Wang H."/>
            <person name="Wang A."/>
            <person name="Jiang F."/>
            <person name="Liu H."/>
            <person name="Zhao H."/>
            <person name="Xu D."/>
            <person name="Zhang Y."/>
        </authorList>
    </citation>
    <scope>NUCLEOTIDE SEQUENCE [LARGE SCALE GENOMIC DNA]</scope>
    <source>
        <strain evidence="2">cv. Niubang</strain>
    </source>
</reference>
<protein>
    <submittedName>
        <fullName evidence="1">Uncharacterized protein</fullName>
    </submittedName>
</protein>